<evidence type="ECO:0000313" key="3">
    <source>
        <dbReference type="Proteomes" id="UP000789390"/>
    </source>
</evidence>
<protein>
    <recommendedName>
        <fullName evidence="4">Secreted protein</fullName>
    </recommendedName>
</protein>
<keyword evidence="3" id="KW-1185">Reference proteome</keyword>
<proteinExistence type="predicted"/>
<evidence type="ECO:0000256" key="1">
    <source>
        <dbReference type="SAM" id="SignalP"/>
    </source>
</evidence>
<organism evidence="2 3">
    <name type="scientific">Daphnia galeata</name>
    <dbReference type="NCBI Taxonomy" id="27404"/>
    <lineage>
        <taxon>Eukaryota</taxon>
        <taxon>Metazoa</taxon>
        <taxon>Ecdysozoa</taxon>
        <taxon>Arthropoda</taxon>
        <taxon>Crustacea</taxon>
        <taxon>Branchiopoda</taxon>
        <taxon>Diplostraca</taxon>
        <taxon>Cladocera</taxon>
        <taxon>Anomopoda</taxon>
        <taxon>Daphniidae</taxon>
        <taxon>Daphnia</taxon>
    </lineage>
</organism>
<reference evidence="2" key="1">
    <citation type="submission" date="2021-11" db="EMBL/GenBank/DDBJ databases">
        <authorList>
            <person name="Schell T."/>
        </authorList>
    </citation>
    <scope>NUCLEOTIDE SEQUENCE</scope>
    <source>
        <strain evidence="2">M5</strain>
    </source>
</reference>
<gene>
    <name evidence="2" type="ORF">DGAL_LOCUS12868</name>
</gene>
<sequence length="102" mass="11146">MAKFATALVLVTLIAVTLATAFPPRRNRNKVAISVQPASVQPASSSTSNVAKNMHNISRRSAVPYNQVKKYNVQPSYDMAGSNYGSAYAYQKHQAYVGYPSY</sequence>
<evidence type="ECO:0000313" key="2">
    <source>
        <dbReference type="EMBL" id="CAH0109390.1"/>
    </source>
</evidence>
<feature type="chain" id="PRO_5035236188" description="Secreted protein" evidence="1">
    <location>
        <begin position="22"/>
        <end position="102"/>
    </location>
</feature>
<comment type="caution">
    <text evidence="2">The sequence shown here is derived from an EMBL/GenBank/DDBJ whole genome shotgun (WGS) entry which is preliminary data.</text>
</comment>
<feature type="signal peptide" evidence="1">
    <location>
        <begin position="1"/>
        <end position="21"/>
    </location>
</feature>
<keyword evidence="1" id="KW-0732">Signal</keyword>
<evidence type="ECO:0008006" key="4">
    <source>
        <dbReference type="Google" id="ProtNLM"/>
    </source>
</evidence>
<name>A0A8J2WS39_9CRUS</name>
<accession>A0A8J2WS39</accession>
<dbReference type="Proteomes" id="UP000789390">
    <property type="component" value="Unassembled WGS sequence"/>
</dbReference>
<dbReference type="AlphaFoldDB" id="A0A8J2WS39"/>
<dbReference type="EMBL" id="CAKKLH010000292">
    <property type="protein sequence ID" value="CAH0109390.1"/>
    <property type="molecule type" value="Genomic_DNA"/>
</dbReference>